<keyword evidence="7 10" id="KW-0472">Membrane</keyword>
<dbReference type="GO" id="GO:0006891">
    <property type="term" value="P:intra-Golgi vesicle-mediated transport"/>
    <property type="evidence" value="ECO:0007669"/>
    <property type="project" value="UniProtKB-UniRule"/>
</dbReference>
<evidence type="ECO:0000256" key="3">
    <source>
        <dbReference type="ARBA" id="ARBA00020973"/>
    </source>
</evidence>
<dbReference type="AlphaFoldDB" id="A0A168A3D4"/>
<evidence type="ECO:0000256" key="8">
    <source>
        <dbReference type="ARBA" id="ARBA00031348"/>
    </source>
</evidence>
<comment type="function">
    <text evidence="9">Acts as a component of the peripheral membrane COG complex that is involved in intra-Golgi protein trafficking. COG is located at the cis-Golgi, and regulates tethering of retrograde intra-Golgi vesicles and possibly a number of other membrane trafficking events.</text>
</comment>
<dbReference type="GO" id="GO:0015031">
    <property type="term" value="P:protein transport"/>
    <property type="evidence" value="ECO:0007669"/>
    <property type="project" value="UniProtKB-KW"/>
</dbReference>
<dbReference type="GO" id="GO:0000139">
    <property type="term" value="C:Golgi membrane"/>
    <property type="evidence" value="ECO:0007669"/>
    <property type="project" value="UniProtKB-SubCell"/>
</dbReference>
<evidence type="ECO:0000256" key="10">
    <source>
        <dbReference type="RuleBase" id="RU365075"/>
    </source>
</evidence>
<evidence type="ECO:0000256" key="6">
    <source>
        <dbReference type="ARBA" id="ARBA00023034"/>
    </source>
</evidence>
<sequence length="576" mass="64990">MNVEYNDMKSQVISAQSSTLAAVGEAASLLEKHDEVATKQEVLSKFKEHFIMTEEEIVAMTSTAEPVDDRFFKALSKAKTIMKDCELLLGLENQRLGLDLMEKTSQDLNFGFQKLYKWIQREFKSLNLENPQMGYRIRQALRILAERPTLFRNCLNFLSEARERLLSEAFHMALTGAVTSGTENPFVKPIDLTAHDVLRYAGDMMAWVHSTAVSEREALEILFIAKGEEVIQGLEAGRRNEVWHLIADDDKEPDFNAVRILSDLVDQNLSGVAKLLRQRTEQVIQTNEDVVPAYKLATLLNFYRLTFEKLLGPSSNLQKCVQSLEREALHQFRSLMKDNIASAQGDFSATTKDLAAPAFLNNALEQLSSIMLTYDTSLSSADSQESDFENVMVDGFDPFLSGCENMAKHFNPLAASIFIINCNLAAKQCLAAFSFTKSRTDKIQSTIEYEAAQLVEKQSDFFRRESGLAPDLLGKTENGTTTICSDVKYEVLLRVSQQLDEFLPSALLDAKDRVKHIRDADLASRITEEAAEIFCRDFEKLEQEIHRKDLAAEVTEEPSWRAIFPRTSAEIRVLLS</sequence>
<dbReference type="OrthoDB" id="272987at2759"/>
<keyword evidence="6 10" id="KW-0333">Golgi apparatus</keyword>
<dbReference type="Pfam" id="PF06419">
    <property type="entry name" value="COG6_N"/>
    <property type="match status" value="1"/>
</dbReference>
<keyword evidence="14" id="KW-1185">Reference proteome</keyword>
<feature type="domain" description="Conserved Oligomeric Golgi complex subunit 6 C-terminal" evidence="12">
    <location>
        <begin position="94"/>
        <end position="575"/>
    </location>
</feature>
<comment type="similarity">
    <text evidence="2 10">Belongs to the COG6 family.</text>
</comment>
<dbReference type="InterPro" id="IPR048368">
    <property type="entry name" value="COG6_N"/>
</dbReference>
<organism evidence="13 14">
    <name type="scientific">Moelleriella libera RCEF 2490</name>
    <dbReference type="NCBI Taxonomy" id="1081109"/>
    <lineage>
        <taxon>Eukaryota</taxon>
        <taxon>Fungi</taxon>
        <taxon>Dikarya</taxon>
        <taxon>Ascomycota</taxon>
        <taxon>Pezizomycotina</taxon>
        <taxon>Sordariomycetes</taxon>
        <taxon>Hypocreomycetidae</taxon>
        <taxon>Hypocreales</taxon>
        <taxon>Clavicipitaceae</taxon>
        <taxon>Moelleriella</taxon>
    </lineage>
</organism>
<evidence type="ECO:0000256" key="5">
    <source>
        <dbReference type="ARBA" id="ARBA00022927"/>
    </source>
</evidence>
<dbReference type="STRING" id="1081109.A0A168A3D4"/>
<protein>
    <recommendedName>
        <fullName evidence="3 10">Conserved oligomeric Golgi complex subunit 6</fullName>
        <shortName evidence="10">COG complex subunit 6</shortName>
    </recommendedName>
    <alternativeName>
        <fullName evidence="8 10">Component of oligomeric Golgi complex 6</fullName>
    </alternativeName>
</protein>
<evidence type="ECO:0000313" key="14">
    <source>
        <dbReference type="Proteomes" id="UP000078544"/>
    </source>
</evidence>
<dbReference type="Proteomes" id="UP000078544">
    <property type="component" value="Unassembled WGS sequence"/>
</dbReference>
<dbReference type="InterPro" id="IPR048369">
    <property type="entry name" value="COG6_C"/>
</dbReference>
<evidence type="ECO:0000259" key="12">
    <source>
        <dbReference type="Pfam" id="PF20653"/>
    </source>
</evidence>
<dbReference type="PANTHER" id="PTHR21506">
    <property type="entry name" value="COMPONENT OF OLIGOMERIC GOLGI COMPLEX 6"/>
    <property type="match status" value="1"/>
</dbReference>
<name>A0A168A3D4_9HYPO</name>
<proteinExistence type="inferred from homology"/>
<dbReference type="EMBL" id="AZGY01000013">
    <property type="protein sequence ID" value="KZZ93415.1"/>
    <property type="molecule type" value="Genomic_DNA"/>
</dbReference>
<comment type="subunit">
    <text evidence="10">Component of the conserved oligomeric Golgi complex.</text>
</comment>
<evidence type="ECO:0000256" key="2">
    <source>
        <dbReference type="ARBA" id="ARBA00011023"/>
    </source>
</evidence>
<evidence type="ECO:0000256" key="1">
    <source>
        <dbReference type="ARBA" id="ARBA00004395"/>
    </source>
</evidence>
<comment type="caution">
    <text evidence="13">The sequence shown here is derived from an EMBL/GenBank/DDBJ whole genome shotgun (WGS) entry which is preliminary data.</text>
</comment>
<keyword evidence="4 10" id="KW-0813">Transport</keyword>
<evidence type="ECO:0000256" key="4">
    <source>
        <dbReference type="ARBA" id="ARBA00022448"/>
    </source>
</evidence>
<dbReference type="Pfam" id="PF20653">
    <property type="entry name" value="COG6_C"/>
    <property type="match status" value="1"/>
</dbReference>
<evidence type="ECO:0000256" key="7">
    <source>
        <dbReference type="ARBA" id="ARBA00023136"/>
    </source>
</evidence>
<dbReference type="PANTHER" id="PTHR21506:SF0">
    <property type="entry name" value="CONSERVED OLIGOMERIC GOLGI COMPLEX SUBUNIT 6"/>
    <property type="match status" value="1"/>
</dbReference>
<reference evidence="13 14" key="1">
    <citation type="journal article" date="2016" name="Genome Biol. Evol.">
        <title>Divergent and convergent evolution of fungal pathogenicity.</title>
        <authorList>
            <person name="Shang Y."/>
            <person name="Xiao G."/>
            <person name="Zheng P."/>
            <person name="Cen K."/>
            <person name="Zhan S."/>
            <person name="Wang C."/>
        </authorList>
    </citation>
    <scope>NUCLEOTIDE SEQUENCE [LARGE SCALE GENOMIC DNA]</scope>
    <source>
        <strain evidence="13 14">RCEF 2490</strain>
    </source>
</reference>
<dbReference type="InterPro" id="IPR010490">
    <property type="entry name" value="COG6"/>
</dbReference>
<keyword evidence="5 10" id="KW-0653">Protein transport</keyword>
<evidence type="ECO:0000256" key="9">
    <source>
        <dbReference type="ARBA" id="ARBA00043873"/>
    </source>
</evidence>
<comment type="subcellular location">
    <subcellularLocation>
        <location evidence="1 10">Golgi apparatus membrane</location>
        <topology evidence="1 10">Peripheral membrane protein</topology>
    </subcellularLocation>
</comment>
<evidence type="ECO:0000259" key="11">
    <source>
        <dbReference type="Pfam" id="PF06419"/>
    </source>
</evidence>
<accession>A0A168A3D4</accession>
<dbReference type="GO" id="GO:0017119">
    <property type="term" value="C:Golgi transport complex"/>
    <property type="evidence" value="ECO:0007669"/>
    <property type="project" value="UniProtKB-UniRule"/>
</dbReference>
<feature type="domain" description="Conserved oligomeric complex COG6 N-terminal" evidence="11">
    <location>
        <begin position="1"/>
        <end position="63"/>
    </location>
</feature>
<comment type="function">
    <text evidence="10">Acts as component of the peripheral membrane COG complex that is involved in intra-Golgi protein trafficking. COG is located at the cis-Golgi, and regulates tethering of retrograde intra-Golgi vesicles and possibly a number of other membrane trafficking events.</text>
</comment>
<evidence type="ECO:0000313" key="13">
    <source>
        <dbReference type="EMBL" id="KZZ93415.1"/>
    </source>
</evidence>
<dbReference type="SMART" id="SM01087">
    <property type="entry name" value="COG6"/>
    <property type="match status" value="1"/>
</dbReference>
<gene>
    <name evidence="13" type="ORF">AAL_05800</name>
</gene>